<evidence type="ECO:0008006" key="5">
    <source>
        <dbReference type="Google" id="ProtNLM"/>
    </source>
</evidence>
<keyword evidence="2" id="KW-0732">Signal</keyword>
<reference evidence="4" key="1">
    <citation type="submission" date="2016-09" db="EMBL/GenBank/DDBJ databases">
        <authorList>
            <person name="Varghese N."/>
            <person name="Submissions S."/>
        </authorList>
    </citation>
    <scope>NUCLEOTIDE SEQUENCE [LARGE SCALE GENOMIC DNA]</scope>
    <source>
        <strain evidence="4">TNe-862</strain>
    </source>
</reference>
<organism evidence="3 4">
    <name type="scientific">Paraburkholderia lycopersici</name>
    <dbReference type="NCBI Taxonomy" id="416944"/>
    <lineage>
        <taxon>Bacteria</taxon>
        <taxon>Pseudomonadati</taxon>
        <taxon>Pseudomonadota</taxon>
        <taxon>Betaproteobacteria</taxon>
        <taxon>Burkholderiales</taxon>
        <taxon>Burkholderiaceae</taxon>
        <taxon>Paraburkholderia</taxon>
    </lineage>
</organism>
<proteinExistence type="predicted"/>
<dbReference type="EMBL" id="FMYQ01000002">
    <property type="protein sequence ID" value="SDB93188.1"/>
    <property type="molecule type" value="Genomic_DNA"/>
</dbReference>
<dbReference type="OrthoDB" id="8684916at2"/>
<evidence type="ECO:0000313" key="4">
    <source>
        <dbReference type="Proteomes" id="UP000198908"/>
    </source>
</evidence>
<protein>
    <recommendedName>
        <fullName evidence="5">DUF5666 domain-containing protein</fullName>
    </recommendedName>
</protein>
<accession>A0A1G6HGE3</accession>
<evidence type="ECO:0000256" key="2">
    <source>
        <dbReference type="SAM" id="SignalP"/>
    </source>
</evidence>
<feature type="signal peptide" evidence="2">
    <location>
        <begin position="1"/>
        <end position="21"/>
    </location>
</feature>
<dbReference type="Proteomes" id="UP000198908">
    <property type="component" value="Unassembled WGS sequence"/>
</dbReference>
<gene>
    <name evidence="3" type="ORF">SAMN05421548_102280</name>
</gene>
<sequence>MRHLKWFVSAVFVAVAQLAAAQGLRAAHVTREPGKATVSGMQKVTATVEKIDADTRTVTLTRHDGKMIDVQLGSKARNFDQLKVGDVGTTAYREALTLSLKKGGSVEASMQETPQVERAASGEKSGGRVGREVKVTANVVAVNEKAGTVTLKGPEGGMMDLKVEDPVQLANVQAGDQAEAVYTEAFTVPVEPAQHK</sequence>
<evidence type="ECO:0000256" key="1">
    <source>
        <dbReference type="SAM" id="MobiDB-lite"/>
    </source>
</evidence>
<keyword evidence="4" id="KW-1185">Reference proteome</keyword>
<dbReference type="AlphaFoldDB" id="A0A1G6HGE3"/>
<feature type="region of interest" description="Disordered" evidence="1">
    <location>
        <begin position="104"/>
        <end position="128"/>
    </location>
</feature>
<evidence type="ECO:0000313" key="3">
    <source>
        <dbReference type="EMBL" id="SDB93188.1"/>
    </source>
</evidence>
<dbReference type="STRING" id="416944.SAMN05421548_102280"/>
<feature type="chain" id="PRO_5011672078" description="DUF5666 domain-containing protein" evidence="2">
    <location>
        <begin position="22"/>
        <end position="196"/>
    </location>
</feature>
<name>A0A1G6HGE3_9BURK</name>
<dbReference type="RefSeq" id="WP_091994955.1">
    <property type="nucleotide sequence ID" value="NZ_FMYQ01000002.1"/>
</dbReference>